<dbReference type="Proteomes" id="UP000038040">
    <property type="component" value="Unplaced"/>
</dbReference>
<protein>
    <submittedName>
        <fullName evidence="2 5">Uncharacterized protein</fullName>
    </submittedName>
</protein>
<gene>
    <name evidence="2" type="ORF">DME_LOCUS2454</name>
</gene>
<keyword evidence="1" id="KW-0472">Membrane</keyword>
<name>A0A0N4UL29_DRAME</name>
<keyword evidence="1" id="KW-0812">Transmembrane</keyword>
<sequence>MTGVFILLGFALITFVVGACLMITCYWRTKSKQRNEEKGFYECNSHESQIGMYPGGGIGPYFGVTNPRY</sequence>
<dbReference type="Proteomes" id="UP000274756">
    <property type="component" value="Unassembled WGS sequence"/>
</dbReference>
<evidence type="ECO:0000313" key="3">
    <source>
        <dbReference type="Proteomes" id="UP000038040"/>
    </source>
</evidence>
<proteinExistence type="predicted"/>
<dbReference type="WBParaSite" id="DME_0000847901-mRNA-1">
    <property type="protein sequence ID" value="DME_0000847901-mRNA-1"/>
    <property type="gene ID" value="DME_0000847901"/>
</dbReference>
<evidence type="ECO:0000313" key="4">
    <source>
        <dbReference type="Proteomes" id="UP000274756"/>
    </source>
</evidence>
<organism evidence="3 5">
    <name type="scientific">Dracunculus medinensis</name>
    <name type="common">Guinea worm</name>
    <dbReference type="NCBI Taxonomy" id="318479"/>
    <lineage>
        <taxon>Eukaryota</taxon>
        <taxon>Metazoa</taxon>
        <taxon>Ecdysozoa</taxon>
        <taxon>Nematoda</taxon>
        <taxon>Chromadorea</taxon>
        <taxon>Rhabditida</taxon>
        <taxon>Spirurina</taxon>
        <taxon>Dracunculoidea</taxon>
        <taxon>Dracunculidae</taxon>
        <taxon>Dracunculus</taxon>
    </lineage>
</organism>
<keyword evidence="1" id="KW-1133">Transmembrane helix</keyword>
<evidence type="ECO:0000256" key="1">
    <source>
        <dbReference type="SAM" id="Phobius"/>
    </source>
</evidence>
<evidence type="ECO:0000313" key="5">
    <source>
        <dbReference type="WBParaSite" id="DME_0000847901-mRNA-1"/>
    </source>
</evidence>
<evidence type="ECO:0000313" key="2">
    <source>
        <dbReference type="EMBL" id="VDN52481.1"/>
    </source>
</evidence>
<dbReference type="AlphaFoldDB" id="A0A0N4UL29"/>
<feature type="transmembrane region" description="Helical" evidence="1">
    <location>
        <begin position="6"/>
        <end position="27"/>
    </location>
</feature>
<keyword evidence="4" id="KW-1185">Reference proteome</keyword>
<reference evidence="2 4" key="2">
    <citation type="submission" date="2018-11" db="EMBL/GenBank/DDBJ databases">
        <authorList>
            <consortium name="Pathogen Informatics"/>
        </authorList>
    </citation>
    <scope>NUCLEOTIDE SEQUENCE [LARGE SCALE GENOMIC DNA]</scope>
</reference>
<reference evidence="5" key="1">
    <citation type="submission" date="2017-02" db="UniProtKB">
        <authorList>
            <consortium name="WormBaseParasite"/>
        </authorList>
    </citation>
    <scope>IDENTIFICATION</scope>
</reference>
<dbReference type="EMBL" id="UYYG01000062">
    <property type="protein sequence ID" value="VDN52481.1"/>
    <property type="molecule type" value="Genomic_DNA"/>
</dbReference>
<accession>A0A0N4UL29</accession>